<evidence type="ECO:0000256" key="11">
    <source>
        <dbReference type="ARBA" id="ARBA00047944"/>
    </source>
</evidence>
<evidence type="ECO:0000256" key="4">
    <source>
        <dbReference type="ARBA" id="ARBA00013673"/>
    </source>
</evidence>
<comment type="similarity">
    <text evidence="2 12">Belongs to the RNA methyltransferase RsmE family.</text>
</comment>
<dbReference type="SUPFAM" id="SSF88697">
    <property type="entry name" value="PUA domain-like"/>
    <property type="match status" value="1"/>
</dbReference>
<keyword evidence="5 12" id="KW-0963">Cytoplasm</keyword>
<dbReference type="Pfam" id="PF20260">
    <property type="entry name" value="PUA_4"/>
    <property type="match status" value="1"/>
</dbReference>
<evidence type="ECO:0000256" key="9">
    <source>
        <dbReference type="ARBA" id="ARBA00022691"/>
    </source>
</evidence>
<dbReference type="Pfam" id="PF04452">
    <property type="entry name" value="Methyltrans_RNA"/>
    <property type="match status" value="1"/>
</dbReference>
<gene>
    <name evidence="15" type="ORF">ABHF33_10025</name>
</gene>
<name>A0AAU7F6L8_9NEIS</name>
<evidence type="ECO:0000256" key="2">
    <source>
        <dbReference type="ARBA" id="ARBA00005528"/>
    </source>
</evidence>
<dbReference type="GO" id="GO:0070475">
    <property type="term" value="P:rRNA base methylation"/>
    <property type="evidence" value="ECO:0007669"/>
    <property type="project" value="TreeGrafter"/>
</dbReference>
<dbReference type="Gene3D" id="3.40.1280.10">
    <property type="match status" value="1"/>
</dbReference>
<dbReference type="PIRSF" id="PIRSF015601">
    <property type="entry name" value="MTase_slr0722"/>
    <property type="match status" value="1"/>
</dbReference>
<keyword evidence="6 12" id="KW-0698">rRNA processing</keyword>
<protein>
    <recommendedName>
        <fullName evidence="4 12">Ribosomal RNA small subunit methyltransferase E</fullName>
        <ecNumber evidence="3 12">2.1.1.193</ecNumber>
    </recommendedName>
</protein>
<evidence type="ECO:0000256" key="7">
    <source>
        <dbReference type="ARBA" id="ARBA00022603"/>
    </source>
</evidence>
<dbReference type="EC" id="2.1.1.193" evidence="3 12"/>
<feature type="domain" description="Ribosomal RNA small subunit methyltransferase E methyltransferase" evidence="13">
    <location>
        <begin position="74"/>
        <end position="236"/>
    </location>
</feature>
<accession>A0AAU7F6L8</accession>
<keyword evidence="8 12" id="KW-0808">Transferase</keyword>
<dbReference type="PANTHER" id="PTHR30027">
    <property type="entry name" value="RIBOSOMAL RNA SMALL SUBUNIT METHYLTRANSFERASE E"/>
    <property type="match status" value="1"/>
</dbReference>
<comment type="function">
    <text evidence="10 12">Specifically methylates the N3 position of the uracil ring of uridine 1498 (m3U1498) in 16S rRNA. Acts on the fully assembled 30S ribosomal subunit.</text>
</comment>
<dbReference type="CDD" id="cd18084">
    <property type="entry name" value="RsmE-like"/>
    <property type="match status" value="1"/>
</dbReference>
<evidence type="ECO:0000256" key="12">
    <source>
        <dbReference type="PIRNR" id="PIRNR015601"/>
    </source>
</evidence>
<evidence type="ECO:0000256" key="3">
    <source>
        <dbReference type="ARBA" id="ARBA00012328"/>
    </source>
</evidence>
<dbReference type="PANTHER" id="PTHR30027:SF3">
    <property type="entry name" value="16S RRNA (URACIL(1498)-N(3))-METHYLTRANSFERASE"/>
    <property type="match status" value="1"/>
</dbReference>
<dbReference type="InterPro" id="IPR046887">
    <property type="entry name" value="RsmE_PUA-like"/>
</dbReference>
<dbReference type="EMBL" id="CP157355">
    <property type="protein sequence ID" value="XBL99407.1"/>
    <property type="molecule type" value="Genomic_DNA"/>
</dbReference>
<dbReference type="GO" id="GO:0005737">
    <property type="term" value="C:cytoplasm"/>
    <property type="evidence" value="ECO:0007669"/>
    <property type="project" value="UniProtKB-SubCell"/>
</dbReference>
<dbReference type="SUPFAM" id="SSF75217">
    <property type="entry name" value="alpha/beta knot"/>
    <property type="match status" value="1"/>
</dbReference>
<evidence type="ECO:0000313" key="15">
    <source>
        <dbReference type="EMBL" id="XBL99407.1"/>
    </source>
</evidence>
<dbReference type="AlphaFoldDB" id="A0AAU7F6L8"/>
<evidence type="ECO:0000256" key="10">
    <source>
        <dbReference type="ARBA" id="ARBA00025699"/>
    </source>
</evidence>
<feature type="domain" description="Ribosomal RNA small subunit methyltransferase E PUA-like" evidence="14">
    <location>
        <begin position="20"/>
        <end position="65"/>
    </location>
</feature>
<dbReference type="GO" id="GO:0070042">
    <property type="term" value="F:rRNA (uridine-N3-)-methyltransferase activity"/>
    <property type="evidence" value="ECO:0007669"/>
    <property type="project" value="TreeGrafter"/>
</dbReference>
<evidence type="ECO:0000256" key="1">
    <source>
        <dbReference type="ARBA" id="ARBA00004496"/>
    </source>
</evidence>
<dbReference type="NCBIfam" id="TIGR00046">
    <property type="entry name" value="RsmE family RNA methyltransferase"/>
    <property type="match status" value="1"/>
</dbReference>
<evidence type="ECO:0000259" key="14">
    <source>
        <dbReference type="Pfam" id="PF20260"/>
    </source>
</evidence>
<dbReference type="InterPro" id="IPR029028">
    <property type="entry name" value="Alpha/beta_knot_MTases"/>
</dbReference>
<comment type="catalytic activity">
    <reaction evidence="11 12">
        <text>uridine(1498) in 16S rRNA + S-adenosyl-L-methionine = N(3)-methyluridine(1498) in 16S rRNA + S-adenosyl-L-homocysteine + H(+)</text>
        <dbReference type="Rhea" id="RHEA:42920"/>
        <dbReference type="Rhea" id="RHEA-COMP:10283"/>
        <dbReference type="Rhea" id="RHEA-COMP:10284"/>
        <dbReference type="ChEBI" id="CHEBI:15378"/>
        <dbReference type="ChEBI" id="CHEBI:57856"/>
        <dbReference type="ChEBI" id="CHEBI:59789"/>
        <dbReference type="ChEBI" id="CHEBI:65315"/>
        <dbReference type="ChEBI" id="CHEBI:74502"/>
        <dbReference type="EC" id="2.1.1.193"/>
    </reaction>
</comment>
<organism evidence="15">
    <name type="scientific">Chitinibacter mangrovi</name>
    <dbReference type="NCBI Taxonomy" id="3153927"/>
    <lineage>
        <taxon>Bacteria</taxon>
        <taxon>Pseudomonadati</taxon>
        <taxon>Pseudomonadota</taxon>
        <taxon>Betaproteobacteria</taxon>
        <taxon>Neisseriales</taxon>
        <taxon>Chitinibacteraceae</taxon>
        <taxon>Chitinibacter</taxon>
    </lineage>
</organism>
<dbReference type="NCBIfam" id="NF008692">
    <property type="entry name" value="PRK11713.1-5"/>
    <property type="match status" value="1"/>
</dbReference>
<dbReference type="InterPro" id="IPR015947">
    <property type="entry name" value="PUA-like_sf"/>
</dbReference>
<dbReference type="InterPro" id="IPR029026">
    <property type="entry name" value="tRNA_m1G_MTases_N"/>
</dbReference>
<sequence length="243" mass="26686">MALPRFYVDTPLALAQEFDLPEAVARHVQVLRMQPDERVTLFNGLGGEYQGIITAMGKKSVTVQVQSFDPVDRESPLQLTLVQAVSASDRMDYTVQKAAELGVSVFQPVISQYCQQRYSGERAEKRIAHWQGIAASAAEQCGRTRLMAIRPIITFAQFLAAKDESELKLLMCPTGAIHHSALPEKVESVTVLVGPEGGYSTEEDNQAISQGYTSLILGPRIFRTETVAPVIAGLLQLRYGDFA</sequence>
<dbReference type="InterPro" id="IPR006700">
    <property type="entry name" value="RsmE"/>
</dbReference>
<dbReference type="RefSeq" id="WP_348943833.1">
    <property type="nucleotide sequence ID" value="NZ_CP157355.1"/>
</dbReference>
<evidence type="ECO:0000256" key="6">
    <source>
        <dbReference type="ARBA" id="ARBA00022552"/>
    </source>
</evidence>
<proteinExistence type="inferred from homology"/>
<dbReference type="KEGG" id="cmav:ABHF33_10025"/>
<evidence type="ECO:0000256" key="8">
    <source>
        <dbReference type="ARBA" id="ARBA00022679"/>
    </source>
</evidence>
<dbReference type="Gene3D" id="2.40.240.20">
    <property type="entry name" value="Hypothetical PUA domain-like, domain 1"/>
    <property type="match status" value="1"/>
</dbReference>
<dbReference type="InterPro" id="IPR046886">
    <property type="entry name" value="RsmE_MTase_dom"/>
</dbReference>
<reference evidence="15" key="1">
    <citation type="submission" date="2024-05" db="EMBL/GenBank/DDBJ databases">
        <authorList>
            <person name="Yang L."/>
            <person name="Pan L."/>
        </authorList>
    </citation>
    <scope>NUCLEOTIDE SEQUENCE</scope>
    <source>
        <strain evidence="15">FCG-7</strain>
    </source>
</reference>
<evidence type="ECO:0000259" key="13">
    <source>
        <dbReference type="Pfam" id="PF04452"/>
    </source>
</evidence>
<keyword evidence="7 12" id="KW-0489">Methyltransferase</keyword>
<comment type="subcellular location">
    <subcellularLocation>
        <location evidence="1 12">Cytoplasm</location>
    </subcellularLocation>
</comment>
<evidence type="ECO:0000256" key="5">
    <source>
        <dbReference type="ARBA" id="ARBA00022490"/>
    </source>
</evidence>
<keyword evidence="9 12" id="KW-0949">S-adenosyl-L-methionine</keyword>